<dbReference type="EMBL" id="LT607750">
    <property type="protein sequence ID" value="SCG64638.1"/>
    <property type="molecule type" value="Genomic_DNA"/>
</dbReference>
<dbReference type="PANTHER" id="PTHR46796:SF13">
    <property type="entry name" value="HTH-TYPE TRANSCRIPTIONAL ACTIVATOR RHAS"/>
    <property type="match status" value="1"/>
</dbReference>
<dbReference type="Gene3D" id="1.10.10.60">
    <property type="entry name" value="Homeodomain-like"/>
    <property type="match status" value="2"/>
</dbReference>
<dbReference type="PANTHER" id="PTHR46796">
    <property type="entry name" value="HTH-TYPE TRANSCRIPTIONAL ACTIVATOR RHAS-RELATED"/>
    <property type="match status" value="1"/>
</dbReference>
<dbReference type="PROSITE" id="PS01124">
    <property type="entry name" value="HTH_ARAC_FAMILY_2"/>
    <property type="match status" value="1"/>
</dbReference>
<dbReference type="Proteomes" id="UP000198217">
    <property type="component" value="Chromosome I"/>
</dbReference>
<reference evidence="5 6" key="1">
    <citation type="submission" date="2016-06" db="EMBL/GenBank/DDBJ databases">
        <authorList>
            <person name="Kjaerup R.B."/>
            <person name="Dalgaard T.S."/>
            <person name="Juul-Madsen H.R."/>
        </authorList>
    </citation>
    <scope>NUCLEOTIDE SEQUENCE [LARGE SCALE GENOMIC DNA]</scope>
    <source>
        <strain evidence="5 6">DSM 43904</strain>
    </source>
</reference>
<dbReference type="InterPro" id="IPR032783">
    <property type="entry name" value="AraC_lig"/>
</dbReference>
<keyword evidence="2 5" id="KW-0238">DNA-binding</keyword>
<evidence type="ECO:0000256" key="3">
    <source>
        <dbReference type="ARBA" id="ARBA00023163"/>
    </source>
</evidence>
<keyword evidence="6" id="KW-1185">Reference proteome</keyword>
<dbReference type="Pfam" id="PF12833">
    <property type="entry name" value="HTH_18"/>
    <property type="match status" value="1"/>
</dbReference>
<evidence type="ECO:0000256" key="2">
    <source>
        <dbReference type="ARBA" id="ARBA00023125"/>
    </source>
</evidence>
<proteinExistence type="predicted"/>
<dbReference type="PROSITE" id="PS00041">
    <property type="entry name" value="HTH_ARAC_FAMILY_1"/>
    <property type="match status" value="1"/>
</dbReference>
<dbReference type="Pfam" id="PF12852">
    <property type="entry name" value="Cupin_6"/>
    <property type="match status" value="1"/>
</dbReference>
<dbReference type="InterPro" id="IPR018062">
    <property type="entry name" value="HTH_AraC-typ_CS"/>
</dbReference>
<dbReference type="InterPro" id="IPR018060">
    <property type="entry name" value="HTH_AraC"/>
</dbReference>
<dbReference type="GO" id="GO:0003700">
    <property type="term" value="F:DNA-binding transcription factor activity"/>
    <property type="evidence" value="ECO:0007669"/>
    <property type="project" value="InterPro"/>
</dbReference>
<gene>
    <name evidence="5" type="ORF">GA0070609_3982</name>
</gene>
<name>A0A1C5J214_9ACTN</name>
<dbReference type="InterPro" id="IPR050204">
    <property type="entry name" value="AraC_XylS_family_regulators"/>
</dbReference>
<dbReference type="SMART" id="SM00342">
    <property type="entry name" value="HTH_ARAC"/>
    <property type="match status" value="1"/>
</dbReference>
<sequence length="329" mass="34528">MKPVDVLGDLLRGVRSNGAVLGETMLSAPWSLRFADGADLTLCVLTRGSGWLVPTGGEPRQLRTGDIAVVRGPEPFLFADGPAPRVTPTDVRCLDPAACDAVRSEICAGDGATVLAVGVYRNDQDTGRRLLGALPPALVVPGTCDDSLLRLISAEITEDRAGQTVVLDRLLDWLLVCTLRAWFDGPDAAPPAWYRALADPVVGPALRAMHEDPARPWTTAALAAHTAVSRAALGKRFTALVGEPPLTYLTSWRMALAAELLTDGEVTLAAVARRVGYASEFAFSAAFKRVRGVSPSQHRRLGRGVEPTASPAISGAARAPGLVALGASG</sequence>
<organism evidence="5 6">
    <name type="scientific">Micromonospora echinaurantiaca</name>
    <dbReference type="NCBI Taxonomy" id="47857"/>
    <lineage>
        <taxon>Bacteria</taxon>
        <taxon>Bacillati</taxon>
        <taxon>Actinomycetota</taxon>
        <taxon>Actinomycetes</taxon>
        <taxon>Micromonosporales</taxon>
        <taxon>Micromonosporaceae</taxon>
        <taxon>Micromonospora</taxon>
    </lineage>
</organism>
<accession>A0A1C5J214</accession>
<evidence type="ECO:0000313" key="6">
    <source>
        <dbReference type="Proteomes" id="UP000198217"/>
    </source>
</evidence>
<protein>
    <submittedName>
        <fullName evidence="5">AraC-type DNA-binding protein</fullName>
    </submittedName>
</protein>
<dbReference type="SUPFAM" id="SSF46689">
    <property type="entry name" value="Homeodomain-like"/>
    <property type="match status" value="1"/>
</dbReference>
<dbReference type="GO" id="GO:0043565">
    <property type="term" value="F:sequence-specific DNA binding"/>
    <property type="evidence" value="ECO:0007669"/>
    <property type="project" value="InterPro"/>
</dbReference>
<keyword evidence="1" id="KW-0805">Transcription regulation</keyword>
<evidence type="ECO:0000259" key="4">
    <source>
        <dbReference type="PROSITE" id="PS01124"/>
    </source>
</evidence>
<dbReference type="InterPro" id="IPR009057">
    <property type="entry name" value="Homeodomain-like_sf"/>
</dbReference>
<evidence type="ECO:0000256" key="1">
    <source>
        <dbReference type="ARBA" id="ARBA00023015"/>
    </source>
</evidence>
<feature type="domain" description="HTH araC/xylS-type" evidence="4">
    <location>
        <begin position="203"/>
        <end position="301"/>
    </location>
</feature>
<evidence type="ECO:0000313" key="5">
    <source>
        <dbReference type="EMBL" id="SCG64638.1"/>
    </source>
</evidence>
<keyword evidence="3" id="KW-0804">Transcription</keyword>
<dbReference type="AlphaFoldDB" id="A0A1C5J214"/>